<dbReference type="OrthoDB" id="6059742at2759"/>
<proteinExistence type="predicted"/>
<reference evidence="1" key="1">
    <citation type="submission" date="2022-03" db="EMBL/GenBank/DDBJ databases">
        <authorList>
            <person name="Martin C."/>
        </authorList>
    </citation>
    <scope>NUCLEOTIDE SEQUENCE</scope>
</reference>
<evidence type="ECO:0000313" key="1">
    <source>
        <dbReference type="EMBL" id="CAH1778609.1"/>
    </source>
</evidence>
<gene>
    <name evidence="1" type="ORF">OFUS_LOCUS5502</name>
</gene>
<protein>
    <submittedName>
        <fullName evidence="1">Uncharacterized protein</fullName>
    </submittedName>
</protein>
<sequence>MRWLQLLALVTLCATVTYAQNNPLLGILNQLGGSGAKGKGKVGAKGKGCGAKGKAPCPTPAPETEYDILKRTIDSMGRQLMLQQLFVEERIRGDGDSGLKQMRNTQSGSKSYFSPSIAAESLFGMHDHPEKKSVVGLDDFVAVINGVEFKTSHNDYAVRMPSRTTKDLHAVEDIPLPDVPFRVMNKNTTQEQITEMKEWFKAWKNQVPQGERAWKKFFKPVLCYLEGAWTRIDPETIEEFDELLEEQYMSKFTSYSGRDAGGDTHPYRPVKIMNIIDRTPIFGQWNYRTACHPIKADIHPDFFRPIDDLATRVVNDADYKSYGDSPAARFQLNIRPSANWPQERFYKENLLDEIFKEIPGKDNYQGKLTDDAFGLPVHGLAPMSPAINSAYYHRAFRVEKRDAMGTQVRHRGYADASLYMAQTSQPDVLGMNVRDCKKVRVKDFLGRMRRVEQCTDYSQKWSYAIPLEIIFLTPLSKWNPYNLKYQGDATTPMGRTASEGRTGGFSKDTAYNGTNSDLYFLTPSEFYNSDDGNAAPSDRNVGVLDSDGLVRSLAASGIRTTFTVPDVGTFRTRFPIMPLHHEGNAASKELDALKDIVMENGRYMDLMRDAKTLTPEEKKIRARIERQKKRQEEIRKAKEALKEELEKELAKHIGNELENAIIGEETGM</sequence>
<dbReference type="Proteomes" id="UP000749559">
    <property type="component" value="Unassembled WGS sequence"/>
</dbReference>
<keyword evidence="2" id="KW-1185">Reference proteome</keyword>
<dbReference type="AlphaFoldDB" id="A0A8J1UUZ7"/>
<organism evidence="1 2">
    <name type="scientific">Owenia fusiformis</name>
    <name type="common">Polychaete worm</name>
    <dbReference type="NCBI Taxonomy" id="6347"/>
    <lineage>
        <taxon>Eukaryota</taxon>
        <taxon>Metazoa</taxon>
        <taxon>Spiralia</taxon>
        <taxon>Lophotrochozoa</taxon>
        <taxon>Annelida</taxon>
        <taxon>Polychaeta</taxon>
        <taxon>Sedentaria</taxon>
        <taxon>Canalipalpata</taxon>
        <taxon>Sabellida</taxon>
        <taxon>Oweniida</taxon>
        <taxon>Oweniidae</taxon>
        <taxon>Owenia</taxon>
    </lineage>
</organism>
<accession>A0A8J1UUZ7</accession>
<comment type="caution">
    <text evidence="1">The sequence shown here is derived from an EMBL/GenBank/DDBJ whole genome shotgun (WGS) entry which is preliminary data.</text>
</comment>
<evidence type="ECO:0000313" key="2">
    <source>
        <dbReference type="Proteomes" id="UP000749559"/>
    </source>
</evidence>
<dbReference type="EMBL" id="CAIIXF020000003">
    <property type="protein sequence ID" value="CAH1778609.1"/>
    <property type="molecule type" value="Genomic_DNA"/>
</dbReference>
<name>A0A8J1UUZ7_OWEFU</name>